<evidence type="ECO:0000313" key="1">
    <source>
        <dbReference type="EMBL" id="RLL31343.1"/>
    </source>
</evidence>
<protein>
    <submittedName>
        <fullName evidence="1">Uncharacterized protein</fullName>
    </submittedName>
</protein>
<evidence type="ECO:0000313" key="2">
    <source>
        <dbReference type="Proteomes" id="UP000267166"/>
    </source>
</evidence>
<dbReference type="EMBL" id="RCHD01000047">
    <property type="protein sequence ID" value="RLL31343.1"/>
    <property type="molecule type" value="Genomic_DNA"/>
</dbReference>
<dbReference type="Proteomes" id="UP000267166">
    <property type="component" value="Unassembled WGS sequence"/>
</dbReference>
<gene>
    <name evidence="1" type="ORF">D9K80_15195</name>
</gene>
<comment type="caution">
    <text evidence="1">The sequence shown here is derived from an EMBL/GenBank/DDBJ whole genome shotgun (WGS) entry which is preliminary data.</text>
</comment>
<accession>A0A498CTN7</accession>
<dbReference type="AlphaFoldDB" id="A0A498CTN7"/>
<sequence length="111" mass="12469">MVLLMSMFFSVTSVQAESQSLAVKMLKPVIERQCITELKDSNVWKASTFLMTDHNKKQFEAEVCQCVGENALNDVTVNEITQALLSEEAKNQLIRKATLNSIKSCVIKTKK</sequence>
<name>A0A498CTN7_9GAMM</name>
<organism evidence="1 2">
    <name type="scientific">Acinetobacter cumulans</name>
    <dbReference type="NCBI Taxonomy" id="2136182"/>
    <lineage>
        <taxon>Bacteria</taxon>
        <taxon>Pseudomonadati</taxon>
        <taxon>Pseudomonadota</taxon>
        <taxon>Gammaproteobacteria</taxon>
        <taxon>Moraxellales</taxon>
        <taxon>Moraxellaceae</taxon>
        <taxon>Acinetobacter</taxon>
    </lineage>
</organism>
<reference evidence="1 2" key="1">
    <citation type="submission" date="2018-09" db="EMBL/GenBank/DDBJ databases">
        <title>The draft genome of Acinetobacter sp. strains.</title>
        <authorList>
            <person name="Qin J."/>
            <person name="Feng Y."/>
            <person name="Zong Z."/>
        </authorList>
    </citation>
    <scope>NUCLEOTIDE SEQUENCE [LARGE SCALE GENOMIC DNA]</scope>
    <source>
        <strain evidence="1 2">WCHAc060003</strain>
    </source>
</reference>
<proteinExistence type="predicted"/>